<reference evidence="3" key="1">
    <citation type="submission" date="2022-03" db="EMBL/GenBank/DDBJ databases">
        <title>Draft genome sequence of Aduncisulcus paluster, a free-living microaerophilic Fornicata.</title>
        <authorList>
            <person name="Yuyama I."/>
            <person name="Kume K."/>
            <person name="Tamura T."/>
            <person name="Inagaki Y."/>
            <person name="Hashimoto T."/>
        </authorList>
    </citation>
    <scope>NUCLEOTIDE SEQUENCE</scope>
    <source>
        <strain evidence="3">NY0171</strain>
    </source>
</reference>
<comment type="caution">
    <text evidence="3">The sequence shown here is derived from an EMBL/GenBank/DDBJ whole genome shotgun (WGS) entry which is preliminary data.</text>
</comment>
<sequence>MLDDYTLYPPFVLRRVKKASTKRYTMDSNSWAFVSGGSGGIGSHISAILATCGIPIIIFGRNIEKLAQVALRAAIEGVSVRIIRMDVVESSSMVSKSTSIVSKMLFDGETHIPRYIEIFDRLLNEYDIRMIYLNAGGGEFTVFESLSHSVIQNQIDLNYTCQVHMAKYFMRKLSITRKKMGLKHVGNITFTSSILGEAPLPLISLYSSNKHAITGLARALYSEYINSGIDIGCGCPGTVSKTSFYKRSLTKKRLQRSNIIVRNMESLTGSHADDVAGQLVTCAFKDKQSTKHIGIFSKGVHLFQALFGWKILELCENIAFGRMIKNERVLIDEK</sequence>
<dbReference type="PRINTS" id="PR00081">
    <property type="entry name" value="GDHRDH"/>
</dbReference>
<evidence type="ECO:0000256" key="2">
    <source>
        <dbReference type="ARBA" id="ARBA00023002"/>
    </source>
</evidence>
<keyword evidence="2" id="KW-0560">Oxidoreductase</keyword>
<accession>A0ABQ5KT27</accession>
<evidence type="ECO:0000256" key="1">
    <source>
        <dbReference type="ARBA" id="ARBA00006484"/>
    </source>
</evidence>
<dbReference type="Pfam" id="PF00106">
    <property type="entry name" value="adh_short"/>
    <property type="match status" value="2"/>
</dbReference>
<gene>
    <name evidence="3" type="ORF">ADUPG1_008381</name>
</gene>
<dbReference type="Gene3D" id="3.40.50.720">
    <property type="entry name" value="NAD(P)-binding Rossmann-like Domain"/>
    <property type="match status" value="1"/>
</dbReference>
<dbReference type="InterPro" id="IPR036291">
    <property type="entry name" value="NAD(P)-bd_dom_sf"/>
</dbReference>
<evidence type="ECO:0000313" key="3">
    <source>
        <dbReference type="EMBL" id="GKT35166.1"/>
    </source>
</evidence>
<dbReference type="SUPFAM" id="SSF51735">
    <property type="entry name" value="NAD(P)-binding Rossmann-fold domains"/>
    <property type="match status" value="1"/>
</dbReference>
<organism evidence="3 4">
    <name type="scientific">Aduncisulcus paluster</name>
    <dbReference type="NCBI Taxonomy" id="2918883"/>
    <lineage>
        <taxon>Eukaryota</taxon>
        <taxon>Metamonada</taxon>
        <taxon>Carpediemonas-like organisms</taxon>
        <taxon>Aduncisulcus</taxon>
    </lineage>
</organism>
<dbReference type="EMBL" id="BQXS01010935">
    <property type="protein sequence ID" value="GKT35166.1"/>
    <property type="molecule type" value="Genomic_DNA"/>
</dbReference>
<keyword evidence="4" id="KW-1185">Reference proteome</keyword>
<proteinExistence type="inferred from homology"/>
<evidence type="ECO:0000313" key="4">
    <source>
        <dbReference type="Proteomes" id="UP001057375"/>
    </source>
</evidence>
<dbReference type="PANTHER" id="PTHR42901:SF1">
    <property type="entry name" value="ALCOHOL DEHYDROGENASE"/>
    <property type="match status" value="1"/>
</dbReference>
<comment type="similarity">
    <text evidence="1">Belongs to the short-chain dehydrogenases/reductases (SDR) family.</text>
</comment>
<dbReference type="InterPro" id="IPR002347">
    <property type="entry name" value="SDR_fam"/>
</dbReference>
<dbReference type="PANTHER" id="PTHR42901">
    <property type="entry name" value="ALCOHOL DEHYDROGENASE"/>
    <property type="match status" value="1"/>
</dbReference>
<dbReference type="Proteomes" id="UP001057375">
    <property type="component" value="Unassembled WGS sequence"/>
</dbReference>
<name>A0ABQ5KT27_9EUKA</name>
<protein>
    <submittedName>
        <fullName evidence="3">Short-chain dehydrogenase/reductase SDR like protein</fullName>
    </submittedName>
</protein>